<dbReference type="Gramene" id="TraesLDM2A03G00700010.1">
    <property type="protein sequence ID" value="TraesLDM2A03G00700010.1.CDS1"/>
    <property type="gene ID" value="TraesLDM2A03G00700010"/>
</dbReference>
<dbReference type="Proteomes" id="UP000019116">
    <property type="component" value="Chromosome 2A"/>
</dbReference>
<evidence type="ECO:0000256" key="1">
    <source>
        <dbReference type="SAM" id="MobiDB-lite"/>
    </source>
</evidence>
<evidence type="ECO:0000313" key="3">
    <source>
        <dbReference type="Proteomes" id="UP000019116"/>
    </source>
</evidence>
<dbReference type="Gramene" id="TraesCAD_scaffold_000206_01G000500.1">
    <property type="protein sequence ID" value="TraesCAD_scaffold_000206_01G000500.1"/>
    <property type="gene ID" value="TraesCAD_scaffold_000206_01G000500"/>
</dbReference>
<organism evidence="2">
    <name type="scientific">Triticum aestivum</name>
    <name type="common">Wheat</name>
    <dbReference type="NCBI Taxonomy" id="4565"/>
    <lineage>
        <taxon>Eukaryota</taxon>
        <taxon>Viridiplantae</taxon>
        <taxon>Streptophyta</taxon>
        <taxon>Embryophyta</taxon>
        <taxon>Tracheophyta</taxon>
        <taxon>Spermatophyta</taxon>
        <taxon>Magnoliopsida</taxon>
        <taxon>Liliopsida</taxon>
        <taxon>Poales</taxon>
        <taxon>Poaceae</taxon>
        <taxon>BOP clade</taxon>
        <taxon>Pooideae</taxon>
        <taxon>Triticodae</taxon>
        <taxon>Triticeae</taxon>
        <taxon>Triticinae</taxon>
        <taxon>Triticum</taxon>
    </lineage>
</organism>
<dbReference type="EnsemblPlants" id="TraesCS2A02G263700.1">
    <property type="protein sequence ID" value="TraesCS2A02G263700.1.cds1"/>
    <property type="gene ID" value="TraesCS2A02G263700"/>
</dbReference>
<dbReference type="Gramene" id="TraesROB_scaffold_002879_01G000200.1">
    <property type="protein sequence ID" value="TraesROB_scaffold_002879_01G000200.1"/>
    <property type="gene ID" value="TraesROB_scaffold_002879_01G000200"/>
</dbReference>
<sequence>MARSTFTSARLLAERRHPSARLLPALHPEAAVDHGPGVAEDALRACIFFDEAARRVTHSGSSGQRPVPGMATSGSKHGVSRLCGGGHRPACGSAVLSPGRGSPRGAKRGGATIGLPALHSGSSYHGHDARMG</sequence>
<dbReference type="PaxDb" id="4565-Traes_2AL_4CE24F55E1.6"/>
<proteinExistence type="predicted"/>
<dbReference type="Gramene" id="TraesCS2A02G263700.1">
    <property type="protein sequence ID" value="TraesCS2A02G263700.1.cds1"/>
    <property type="gene ID" value="TraesCS2A02G263700"/>
</dbReference>
<dbReference type="Gramene" id="TraesCLE_scaffold_077042_01G000200.1">
    <property type="protein sequence ID" value="TraesCLE_scaffold_077042_01G000200.1"/>
    <property type="gene ID" value="TraesCLE_scaffold_077042_01G000200"/>
</dbReference>
<feature type="region of interest" description="Disordered" evidence="1">
    <location>
        <begin position="57"/>
        <end position="132"/>
    </location>
</feature>
<reference evidence="2" key="2">
    <citation type="submission" date="2018-10" db="UniProtKB">
        <authorList>
            <consortium name="EnsemblPlants"/>
        </authorList>
    </citation>
    <scope>IDENTIFICATION</scope>
</reference>
<dbReference type="Gramene" id="TraesARI2A03G00704450.1">
    <property type="protein sequence ID" value="TraesARI2A03G00704450.1.CDS1"/>
    <property type="gene ID" value="TraesARI2A03G00704450"/>
</dbReference>
<name>A0A3B6AYP9_WHEAT</name>
<dbReference type="Gramene" id="TraesSTA2A03G00695540.1">
    <property type="protein sequence ID" value="TraesSTA2A03G00695540.1.CDS1"/>
    <property type="gene ID" value="TraesSTA2A03G00695540"/>
</dbReference>
<dbReference type="Gramene" id="TraesSYM2A03G00704000.1">
    <property type="protein sequence ID" value="TraesSYM2A03G00704000.1.CDS1"/>
    <property type="gene ID" value="TraesSYM2A03G00704000"/>
</dbReference>
<keyword evidence="3" id="KW-1185">Reference proteome</keyword>
<protein>
    <submittedName>
        <fullName evidence="2">Uncharacterized protein</fullName>
    </submittedName>
</protein>
<reference evidence="2" key="1">
    <citation type="submission" date="2018-08" db="EMBL/GenBank/DDBJ databases">
        <authorList>
            <person name="Rossello M."/>
        </authorList>
    </citation>
    <scope>NUCLEOTIDE SEQUENCE [LARGE SCALE GENOMIC DNA]</scope>
    <source>
        <strain evidence="2">cv. Chinese Spring</strain>
    </source>
</reference>
<dbReference type="Gramene" id="TraesWEE_scaffold_031405_01G000200.1">
    <property type="protein sequence ID" value="TraesWEE_scaffold_031405_01G000200.1"/>
    <property type="gene ID" value="TraesWEE_scaffold_031405_01G000200"/>
</dbReference>
<evidence type="ECO:0000313" key="2">
    <source>
        <dbReference type="EnsemblPlants" id="TraesCS2A02G263700.1.cds1"/>
    </source>
</evidence>
<dbReference type="Gramene" id="TraesNOR2A03G00706380.1">
    <property type="protein sequence ID" value="TraesNOR2A03G00706380.1.CDS1"/>
    <property type="gene ID" value="TraesNOR2A03G00706380"/>
</dbReference>
<accession>A0A3B6AYP9</accession>
<dbReference type="Gramene" id="TraesCS2A03G0647600.1">
    <property type="protein sequence ID" value="TraesCS2A03G0647600.1.CDS1"/>
    <property type="gene ID" value="TraesCS2A03G0647600"/>
</dbReference>
<dbReference type="Gramene" id="TraesJAG2A03G00697700.1">
    <property type="protein sequence ID" value="TraesJAG2A03G00697700.1.CDS1"/>
    <property type="gene ID" value="TraesJAG2A03G00697700"/>
</dbReference>
<dbReference type="Gramene" id="TraesLAC2A03G00701100.1">
    <property type="protein sequence ID" value="TraesLAC2A03G00701100.1.CDS1"/>
    <property type="gene ID" value="TraesLAC2A03G00701100"/>
</dbReference>
<dbReference type="Gramene" id="TraesJUL2A03G00701990.1">
    <property type="protein sequence ID" value="TraesJUL2A03G00701990.1.CDS1"/>
    <property type="gene ID" value="TraesJUL2A03G00701990"/>
</dbReference>
<dbReference type="AlphaFoldDB" id="A0A3B6AYP9"/>
<dbReference type="Gramene" id="TraesMAC2A03G00695860.1">
    <property type="protein sequence ID" value="TraesMAC2A03G00695860.1.CDS1"/>
    <property type="gene ID" value="TraesMAC2A03G00695860"/>
</dbReference>